<protein>
    <submittedName>
        <fullName evidence="1">Phage portal protein</fullName>
    </submittedName>
</protein>
<dbReference type="EMBL" id="JBHSSW010000008">
    <property type="protein sequence ID" value="MFC6197825.1"/>
    <property type="molecule type" value="Genomic_DNA"/>
</dbReference>
<sequence>MTAFARGIAPKAKALRPISTNGGGWTPLVSESYAGAWQKNVEVRQDQVLAFHAVFACMTLISRDIAKLRVKLVQQDASGIWSEVKNPAYSPVLRKPNSYQTRIQFWENWMLSKLSSGNTYALKVRDNRGVVVELHVLDPYRVKPLLTEDGAVYYEIQPDNLSASQTQIVVPAREIIHDRFNCLFHPLVGISPIYANGLAATQGLNIQNNSASFFGNQSMPGGILTAPGEIADETAGRLKEYWETNYSGRNAGKIAVMGDGLKFERLAITAHDAQMVDQLKWTAEVVCSTFHVPPYKIGVGQMPTNNNVQSLNLEYYAQCLQSLIEDAELCLDEGLSMAEGTGTEFDLDGLLRMDSQAQMETLEKARSVMTLDERRRKLELKPVTGGDTIYLQMQDHSIEAIAARDKLLIDQADAAVEIEDDDDPNLSEEVGKALFSALLAKEAQKSIALLEK</sequence>
<reference evidence="2" key="1">
    <citation type="journal article" date="2019" name="Int. J. Syst. Evol. Microbiol.">
        <title>The Global Catalogue of Microorganisms (GCM) 10K type strain sequencing project: providing services to taxonomists for standard genome sequencing and annotation.</title>
        <authorList>
            <consortium name="The Broad Institute Genomics Platform"/>
            <consortium name="The Broad Institute Genome Sequencing Center for Infectious Disease"/>
            <person name="Wu L."/>
            <person name="Ma J."/>
        </authorList>
    </citation>
    <scope>NUCLEOTIDE SEQUENCE [LARGE SCALE GENOMIC DNA]</scope>
    <source>
        <strain evidence="2">CGMCC-1.15741</strain>
    </source>
</reference>
<dbReference type="InterPro" id="IPR006944">
    <property type="entry name" value="Phage/GTA_portal"/>
</dbReference>
<gene>
    <name evidence="1" type="ORF">ACFQDM_07035</name>
</gene>
<name>A0ABW1S816_9PROT</name>
<keyword evidence="2" id="KW-1185">Reference proteome</keyword>
<dbReference type="Proteomes" id="UP001596303">
    <property type="component" value="Unassembled WGS sequence"/>
</dbReference>
<accession>A0ABW1S816</accession>
<comment type="caution">
    <text evidence="1">The sequence shown here is derived from an EMBL/GenBank/DDBJ whole genome shotgun (WGS) entry which is preliminary data.</text>
</comment>
<dbReference type="InterPro" id="IPR006427">
    <property type="entry name" value="Portal_HK97"/>
</dbReference>
<proteinExistence type="predicted"/>
<evidence type="ECO:0000313" key="1">
    <source>
        <dbReference type="EMBL" id="MFC6197825.1"/>
    </source>
</evidence>
<dbReference type="RefSeq" id="WP_377377276.1">
    <property type="nucleotide sequence ID" value="NZ_JBHSSW010000008.1"/>
</dbReference>
<dbReference type="Pfam" id="PF04860">
    <property type="entry name" value="Phage_portal"/>
    <property type="match status" value="1"/>
</dbReference>
<dbReference type="NCBIfam" id="TIGR01537">
    <property type="entry name" value="portal_HK97"/>
    <property type="match status" value="1"/>
</dbReference>
<organism evidence="1 2">
    <name type="scientific">Ponticaulis profundi</name>
    <dbReference type="NCBI Taxonomy" id="2665222"/>
    <lineage>
        <taxon>Bacteria</taxon>
        <taxon>Pseudomonadati</taxon>
        <taxon>Pseudomonadota</taxon>
        <taxon>Alphaproteobacteria</taxon>
        <taxon>Hyphomonadales</taxon>
        <taxon>Hyphomonadaceae</taxon>
        <taxon>Ponticaulis</taxon>
    </lineage>
</organism>
<evidence type="ECO:0000313" key="2">
    <source>
        <dbReference type="Proteomes" id="UP001596303"/>
    </source>
</evidence>